<dbReference type="InterPro" id="IPR000523">
    <property type="entry name" value="Mg_chelatse_chII-like_cat_dom"/>
</dbReference>
<dbReference type="SUPFAM" id="SSF52540">
    <property type="entry name" value="P-loop containing nucleoside triphosphate hydrolases"/>
    <property type="match status" value="1"/>
</dbReference>
<evidence type="ECO:0000313" key="5">
    <source>
        <dbReference type="EMBL" id="BAY16879.1"/>
    </source>
</evidence>
<keyword evidence="6" id="KW-1185">Reference proteome</keyword>
<gene>
    <name evidence="5" type="primary">comM</name>
    <name evidence="5" type="ORF">NIES21_27130</name>
</gene>
<dbReference type="NCBIfam" id="TIGR00368">
    <property type="entry name" value="YifB family Mg chelatase-like AAA ATPase"/>
    <property type="match status" value="1"/>
</dbReference>
<reference evidence="5 6" key="1">
    <citation type="submission" date="2017-06" db="EMBL/GenBank/DDBJ databases">
        <title>Genome sequencing of cyanobaciteial culture collection at National Institute for Environmental Studies (NIES).</title>
        <authorList>
            <person name="Hirose Y."/>
            <person name="Shimura Y."/>
            <person name="Fujisawa T."/>
            <person name="Nakamura Y."/>
            <person name="Kawachi M."/>
        </authorList>
    </citation>
    <scope>NUCLEOTIDE SEQUENCE [LARGE SCALE GENOMIC DNA]</scope>
    <source>
        <strain evidence="5 6">NIES-21</strain>
    </source>
</reference>
<dbReference type="Pfam" id="PF01078">
    <property type="entry name" value="Mg_chelatase"/>
    <property type="match status" value="1"/>
</dbReference>
<evidence type="ECO:0000256" key="3">
    <source>
        <dbReference type="SAM" id="MobiDB-lite"/>
    </source>
</evidence>
<organism evidence="5 6">
    <name type="scientific">Anabaenopsis circularis NIES-21</name>
    <dbReference type="NCBI Taxonomy" id="1085406"/>
    <lineage>
        <taxon>Bacteria</taxon>
        <taxon>Bacillati</taxon>
        <taxon>Cyanobacteriota</taxon>
        <taxon>Cyanophyceae</taxon>
        <taxon>Nostocales</taxon>
        <taxon>Nodulariaceae</taxon>
        <taxon>Anabaenopsis</taxon>
    </lineage>
</organism>
<dbReference type="InterPro" id="IPR020568">
    <property type="entry name" value="Ribosomal_Su5_D2-typ_SF"/>
</dbReference>
<dbReference type="CDD" id="cd00009">
    <property type="entry name" value="AAA"/>
    <property type="match status" value="1"/>
</dbReference>
<dbReference type="Gene3D" id="3.40.50.300">
    <property type="entry name" value="P-loop containing nucleotide triphosphate hydrolases"/>
    <property type="match status" value="1"/>
</dbReference>
<evidence type="ECO:0000256" key="1">
    <source>
        <dbReference type="ARBA" id="ARBA00003398"/>
    </source>
</evidence>
<evidence type="ECO:0000259" key="4">
    <source>
        <dbReference type="SMART" id="SM00382"/>
    </source>
</evidence>
<dbReference type="InterPro" id="IPR027417">
    <property type="entry name" value="P-loop_NTPase"/>
</dbReference>
<dbReference type="EMBL" id="AP018174">
    <property type="protein sequence ID" value="BAY16879.1"/>
    <property type="molecule type" value="Genomic_DNA"/>
</dbReference>
<dbReference type="Gene3D" id="3.30.230.10">
    <property type="match status" value="1"/>
</dbReference>
<dbReference type="SUPFAM" id="SSF54211">
    <property type="entry name" value="Ribosomal protein S5 domain 2-like"/>
    <property type="match status" value="1"/>
</dbReference>
<evidence type="ECO:0000256" key="2">
    <source>
        <dbReference type="ARBA" id="ARBA00006354"/>
    </source>
</evidence>
<dbReference type="GO" id="GO:0005524">
    <property type="term" value="F:ATP binding"/>
    <property type="evidence" value="ECO:0007669"/>
    <property type="project" value="InterPro"/>
</dbReference>
<dbReference type="InterPro" id="IPR025158">
    <property type="entry name" value="Mg_chelat-rel_C"/>
</dbReference>
<evidence type="ECO:0000313" key="6">
    <source>
        <dbReference type="Proteomes" id="UP000218287"/>
    </source>
</evidence>
<dbReference type="OrthoDB" id="9813147at2"/>
<dbReference type="Pfam" id="PF13541">
    <property type="entry name" value="ChlI"/>
    <property type="match status" value="1"/>
</dbReference>
<dbReference type="SMART" id="SM00382">
    <property type="entry name" value="AAA"/>
    <property type="match status" value="1"/>
</dbReference>
<feature type="region of interest" description="Disordered" evidence="3">
    <location>
        <begin position="397"/>
        <end position="417"/>
    </location>
</feature>
<feature type="domain" description="AAA+ ATPase" evidence="4">
    <location>
        <begin position="213"/>
        <end position="396"/>
    </location>
</feature>
<dbReference type="InterPro" id="IPR045006">
    <property type="entry name" value="CHLI-like"/>
</dbReference>
<dbReference type="PANTHER" id="PTHR32039:SF7">
    <property type="entry name" value="COMPETENCE PROTEIN COMM"/>
    <property type="match status" value="1"/>
</dbReference>
<proteinExistence type="inferred from homology"/>
<dbReference type="AlphaFoldDB" id="A0A1Z4GHB8"/>
<dbReference type="Proteomes" id="UP000218287">
    <property type="component" value="Chromosome"/>
</dbReference>
<accession>A0A1Z4GHB8</accession>
<dbReference type="InterPro" id="IPR003593">
    <property type="entry name" value="AAA+_ATPase"/>
</dbReference>
<name>A0A1Z4GHB8_9CYAN</name>
<dbReference type="PANTHER" id="PTHR32039">
    <property type="entry name" value="MAGNESIUM-CHELATASE SUBUNIT CHLI"/>
    <property type="match status" value="1"/>
</dbReference>
<feature type="compositionally biased region" description="Polar residues" evidence="3">
    <location>
        <begin position="400"/>
        <end position="409"/>
    </location>
</feature>
<dbReference type="Pfam" id="PF13335">
    <property type="entry name" value="Mg_chelatase_C"/>
    <property type="match status" value="1"/>
</dbReference>
<protein>
    <submittedName>
        <fullName evidence="5">Competence protein ComM</fullName>
    </submittedName>
</protein>
<comment type="function">
    <text evidence="1">Involved in chlorophyll biosynthesis; introduces a magnesium ion into protoporphyrin IX to yield Mg-protoporphyrin IX.</text>
</comment>
<comment type="similarity">
    <text evidence="2">Belongs to the Mg-chelatase subunits D/I family. ComM subfamily.</text>
</comment>
<dbReference type="InterPro" id="IPR014721">
    <property type="entry name" value="Ribsml_uS5_D2-typ_fold_subgr"/>
</dbReference>
<dbReference type="InterPro" id="IPR004482">
    <property type="entry name" value="Mg_chelat-rel"/>
</dbReference>
<sequence length="509" mass="55269">MLARVWSASIVGIDAVKVGVEVDVSGGLPGIIVLGLPDSAVQESKERVKATLKNAGFAFPMRKIVINLTPADLRKEGPCFDLPISVGILAASEQINADLLGDYLFLGEVSLDGSLRPVAGVLPIAATAQKMGITGLVVPADNAQEAAVVKGLAVYGCQSISEVVDLLNHPGRYQPVKIHDVVEAVQVSYFNADLHDVKGQAHGRRALEIAAAGGHNLIFVGPPGSGKTMLARRLSGILPPLEFSEALEVTRIHSVAGLLKNRGSLVRDRPFRSPHHSASGPSLVGGGSFPRPGEISLSHRGILFLDELTEFKRDVLEFLRQPLEDGYVTISRTKQSVVFPAQFTLVASTNPCPCGYYGDTIQQCTCSPRQREQYWAKLSGPLMDRIDLQVAVNRLKPEEITQQPTGESSKSVRERVQQARDRSIHRFQSETSLRCNAQMQSRHLPLWCKLDDASRSLLEAAINKLGLSARASDRILKVARTIADLAGEDDLQSHHVAEAIQYRTIDRML</sequence>